<evidence type="ECO:0000256" key="3">
    <source>
        <dbReference type="ARBA" id="ARBA00022741"/>
    </source>
</evidence>
<evidence type="ECO:0000256" key="1">
    <source>
        <dbReference type="ARBA" id="ARBA00007837"/>
    </source>
</evidence>
<evidence type="ECO:0000256" key="4">
    <source>
        <dbReference type="ARBA" id="ARBA00022840"/>
    </source>
</evidence>
<feature type="domain" description="PEP-utilising enzyme C-terminal" evidence="5">
    <location>
        <begin position="23"/>
        <end position="247"/>
    </location>
</feature>
<name>A0A9E4KCM5_9GAMM</name>
<organism evidence="7 8">
    <name type="scientific">Candidatus Thiodiazotropha taylori</name>
    <dbReference type="NCBI Taxonomy" id="2792791"/>
    <lineage>
        <taxon>Bacteria</taxon>
        <taxon>Pseudomonadati</taxon>
        <taxon>Pseudomonadota</taxon>
        <taxon>Gammaproteobacteria</taxon>
        <taxon>Chromatiales</taxon>
        <taxon>Sedimenticolaceae</taxon>
        <taxon>Candidatus Thiodiazotropha</taxon>
    </lineage>
</organism>
<dbReference type="GO" id="GO:0005524">
    <property type="term" value="F:ATP binding"/>
    <property type="evidence" value="ECO:0007669"/>
    <property type="project" value="UniProtKB-KW"/>
</dbReference>
<evidence type="ECO:0000259" key="5">
    <source>
        <dbReference type="Pfam" id="PF02896"/>
    </source>
</evidence>
<gene>
    <name evidence="7" type="ORF">JAZ07_07715</name>
</gene>
<dbReference type="InterPro" id="IPR015813">
    <property type="entry name" value="Pyrv/PenolPyrv_kinase-like_dom"/>
</dbReference>
<evidence type="ECO:0008006" key="9">
    <source>
        <dbReference type="Google" id="ProtNLM"/>
    </source>
</evidence>
<dbReference type="Pfam" id="PF02896">
    <property type="entry name" value="PEP-utilizers_C"/>
    <property type="match status" value="1"/>
</dbReference>
<reference evidence="7" key="1">
    <citation type="journal article" date="2021" name="Proc. Natl. Acad. Sci. U.S.A.">
        <title>Global biogeography of chemosynthetic symbionts reveals both localized and globally distributed symbiont groups. .</title>
        <authorList>
            <person name="Osvatic J.T."/>
            <person name="Wilkins L.G.E."/>
            <person name="Leibrecht L."/>
            <person name="Leray M."/>
            <person name="Zauner S."/>
            <person name="Polzin J."/>
            <person name="Camacho Y."/>
            <person name="Gros O."/>
            <person name="van Gils J.A."/>
            <person name="Eisen J.A."/>
            <person name="Petersen J.M."/>
            <person name="Yuen B."/>
        </authorList>
    </citation>
    <scope>NUCLEOTIDE SEQUENCE</scope>
    <source>
        <strain evidence="7">MAGclacostrist064TRANS</strain>
    </source>
</reference>
<dbReference type="InterPro" id="IPR040442">
    <property type="entry name" value="Pyrv_kinase-like_dom_sf"/>
</dbReference>
<dbReference type="GO" id="GO:0046872">
    <property type="term" value="F:metal ion binding"/>
    <property type="evidence" value="ECO:0007669"/>
    <property type="project" value="UniProtKB-KW"/>
</dbReference>
<dbReference type="PANTHER" id="PTHR43030:SF1">
    <property type="entry name" value="PHOSPHOENOLPYRUVATE SYNTHASE"/>
    <property type="match status" value="1"/>
</dbReference>
<keyword evidence="2" id="KW-0479">Metal-binding</keyword>
<keyword evidence="4" id="KW-0067">ATP-binding</keyword>
<evidence type="ECO:0000256" key="2">
    <source>
        <dbReference type="ARBA" id="ARBA00022723"/>
    </source>
</evidence>
<dbReference type="SUPFAM" id="SSF51621">
    <property type="entry name" value="Phosphoenolpyruvate/pyruvate domain"/>
    <property type="match status" value="1"/>
</dbReference>
<evidence type="ECO:0000259" key="6">
    <source>
        <dbReference type="Pfam" id="PF04230"/>
    </source>
</evidence>
<comment type="similarity">
    <text evidence="1">Belongs to the PEP-utilizing enzyme family.</text>
</comment>
<sequence>MAISNYSLGLSGEWPEPIHTKLFSGVGLVRGEYLMRGRGQYITVPACQTHIYEYLVEVCRLFEGQAVWYRFADMDTDEANVLEKVDHHIEEIIPLLGCRGVRRALSFQDTFRIEVNILSQVASECSNIGVIIPYLSQPDQLTNVIKILKSEAYQGPLGIMVETPASALGIDRFLAAGEISNVIIGLNDLSGLILGGLRGSSFVNLADISVLETVKQVILRCKEVGVQTAIAGYYDPRSFEIYSRIGAVNVIVHYHQQNLLKDQPEGYIYRKDLELIKKSTEIAVGHMHLKRHRHWENYPHEVKRKLVLVSSFGDVGHRLIVRGFLRVWNHLPERQSFEIAIIDKHKLHEKITQETIASGDIIVIAGGPIMWPFVEHSDWAPILLDSVTRAAQEGRIIMGLALGSCYPLTIGTNHCRYEESDFVQKILLQCSIVTTRDALAHDILSNLDIENKLLPCLAFCSNVSIYSKPKKRILVNYMRGAGHHDYNSNIKTTQWDRTLHEFVKHAQKRWHASFLCHSPAEYELASLVDETQERILITDEYMYNTNLTALTAVNNRIHATIGLAALGIPSVTVGTESRLMSVDLLNLPTLHVNECTVNKLLTTIETLIEQREVYKKNLAVKAQEAFSDYSRILGSLTTGQQNINSKNNIRSTEQIGNLSNR</sequence>
<evidence type="ECO:0000313" key="8">
    <source>
        <dbReference type="Proteomes" id="UP000886667"/>
    </source>
</evidence>
<dbReference type="AlphaFoldDB" id="A0A9E4KCM5"/>
<comment type="caution">
    <text evidence="7">The sequence shown here is derived from an EMBL/GenBank/DDBJ whole genome shotgun (WGS) entry which is preliminary data.</text>
</comment>
<evidence type="ECO:0000313" key="7">
    <source>
        <dbReference type="EMBL" id="MCG7946219.1"/>
    </source>
</evidence>
<dbReference type="InterPro" id="IPR006319">
    <property type="entry name" value="PEP_synth"/>
</dbReference>
<dbReference type="PANTHER" id="PTHR43030">
    <property type="entry name" value="PHOSPHOENOLPYRUVATE SYNTHASE"/>
    <property type="match status" value="1"/>
</dbReference>
<dbReference type="EMBL" id="JAEPCM010000262">
    <property type="protein sequence ID" value="MCG7946219.1"/>
    <property type="molecule type" value="Genomic_DNA"/>
</dbReference>
<proteinExistence type="inferred from homology"/>
<accession>A0A9E4KCM5</accession>
<dbReference type="Gene3D" id="3.20.20.60">
    <property type="entry name" value="Phosphoenolpyruvate-binding domains"/>
    <property type="match status" value="1"/>
</dbReference>
<dbReference type="Pfam" id="PF04230">
    <property type="entry name" value="PS_pyruv_trans"/>
    <property type="match status" value="1"/>
</dbReference>
<protein>
    <recommendedName>
        <fullName evidence="9">Polysaccharide pyruvyl transferase domain-containing protein</fullName>
    </recommendedName>
</protein>
<keyword evidence="3" id="KW-0547">Nucleotide-binding</keyword>
<dbReference type="InterPro" id="IPR000121">
    <property type="entry name" value="PEP_util_C"/>
</dbReference>
<dbReference type="Proteomes" id="UP000886667">
    <property type="component" value="Unassembled WGS sequence"/>
</dbReference>
<feature type="domain" description="Polysaccharide pyruvyl transferase" evidence="6">
    <location>
        <begin position="338"/>
        <end position="494"/>
    </location>
</feature>
<dbReference type="InterPro" id="IPR007345">
    <property type="entry name" value="Polysacch_pyruvyl_Trfase"/>
</dbReference>
<dbReference type="GO" id="GO:0008986">
    <property type="term" value="F:pyruvate, water dikinase activity"/>
    <property type="evidence" value="ECO:0007669"/>
    <property type="project" value="InterPro"/>
</dbReference>